<dbReference type="Proteomes" id="UP000600918">
    <property type="component" value="Unassembled WGS sequence"/>
</dbReference>
<name>A0A834P1K5_VESPE</name>
<sequence length="77" mass="7991">MATSRLPCDRTQTSQRVHRTPGITIIGPGGQSDINTGNANGYLRPPPPLPSPPPLPPPPLPPPPPPPPTPPPLPLPP</sequence>
<dbReference type="AlphaFoldDB" id="A0A834P1K5"/>
<protein>
    <submittedName>
        <fullName evidence="2">Uncharacterized protein</fullName>
    </submittedName>
</protein>
<evidence type="ECO:0000313" key="3">
    <source>
        <dbReference type="Proteomes" id="UP000600918"/>
    </source>
</evidence>
<keyword evidence="3" id="KW-1185">Reference proteome</keyword>
<gene>
    <name evidence="2" type="ORF">H0235_007660</name>
</gene>
<feature type="region of interest" description="Disordered" evidence="1">
    <location>
        <begin position="1"/>
        <end position="77"/>
    </location>
</feature>
<reference evidence="2" key="1">
    <citation type="journal article" date="2020" name="G3 (Bethesda)">
        <title>High-Quality Assemblies for Three Invasive Social Wasps from the &lt;i&gt;Vespula&lt;/i&gt; Genus.</title>
        <authorList>
            <person name="Harrop T.W.R."/>
            <person name="Guhlin J."/>
            <person name="McLaughlin G.M."/>
            <person name="Permina E."/>
            <person name="Stockwell P."/>
            <person name="Gilligan J."/>
            <person name="Le Lec M.F."/>
            <person name="Gruber M.A.M."/>
            <person name="Quinn O."/>
            <person name="Lovegrove M."/>
            <person name="Duncan E.J."/>
            <person name="Remnant E.J."/>
            <person name="Van Eeckhoven J."/>
            <person name="Graham B."/>
            <person name="Knapp R.A."/>
            <person name="Langford K.W."/>
            <person name="Kronenberg Z."/>
            <person name="Press M.O."/>
            <person name="Eacker S.M."/>
            <person name="Wilson-Rankin E.E."/>
            <person name="Purcell J."/>
            <person name="Lester P.J."/>
            <person name="Dearden P.K."/>
        </authorList>
    </citation>
    <scope>NUCLEOTIDE SEQUENCE</scope>
    <source>
        <strain evidence="2">Volc-1</strain>
    </source>
</reference>
<accession>A0A834P1K5</accession>
<evidence type="ECO:0000313" key="2">
    <source>
        <dbReference type="EMBL" id="KAF7425222.1"/>
    </source>
</evidence>
<organism evidence="2 3">
    <name type="scientific">Vespula pensylvanica</name>
    <name type="common">Western yellow jacket</name>
    <name type="synonym">Wasp</name>
    <dbReference type="NCBI Taxonomy" id="30213"/>
    <lineage>
        <taxon>Eukaryota</taxon>
        <taxon>Metazoa</taxon>
        <taxon>Ecdysozoa</taxon>
        <taxon>Arthropoda</taxon>
        <taxon>Hexapoda</taxon>
        <taxon>Insecta</taxon>
        <taxon>Pterygota</taxon>
        <taxon>Neoptera</taxon>
        <taxon>Endopterygota</taxon>
        <taxon>Hymenoptera</taxon>
        <taxon>Apocrita</taxon>
        <taxon>Aculeata</taxon>
        <taxon>Vespoidea</taxon>
        <taxon>Vespidae</taxon>
        <taxon>Vespinae</taxon>
        <taxon>Vespula</taxon>
    </lineage>
</organism>
<feature type="compositionally biased region" description="Pro residues" evidence="1">
    <location>
        <begin position="44"/>
        <end position="77"/>
    </location>
</feature>
<evidence type="ECO:0000256" key="1">
    <source>
        <dbReference type="SAM" id="MobiDB-lite"/>
    </source>
</evidence>
<comment type="caution">
    <text evidence="2">The sequence shown here is derived from an EMBL/GenBank/DDBJ whole genome shotgun (WGS) entry which is preliminary data.</text>
</comment>
<dbReference type="EMBL" id="JACSDY010000006">
    <property type="protein sequence ID" value="KAF7425222.1"/>
    <property type="molecule type" value="Genomic_DNA"/>
</dbReference>
<proteinExistence type="predicted"/>